<dbReference type="EMBL" id="CP071793">
    <property type="protein sequence ID" value="QTD51376.1"/>
    <property type="molecule type" value="Genomic_DNA"/>
</dbReference>
<dbReference type="GO" id="GO:0006508">
    <property type="term" value="P:proteolysis"/>
    <property type="evidence" value="ECO:0007669"/>
    <property type="project" value="UniProtKB-KW"/>
</dbReference>
<evidence type="ECO:0000256" key="7">
    <source>
        <dbReference type="ARBA" id="ARBA00023136"/>
    </source>
</evidence>
<keyword evidence="3 10" id="KW-0645">Protease</keyword>
<sequence length="662" mass="74209">MIPVSSENTRLRRKPVVTFVLLGAMLAGYLVTRLHHDTEDPIYPLAITAQYAKAFPDLETSEDFDRICAALPWLGHVRTHAPTLVKKHPNDQTYLAQLEIAAIRAWNDRTAQQWGLVPYAPRLPNFLTYAFIHTGLVALISTLLFLYILAPHVEDRWGRPFFAAFCTAAIASGGLVYLVERPQSLTPLIGAGPLVAALLGAYLTRFIKSQIRLAYVVPPFEVRYATIPIWAVAALWLILRWITASLAPTYRLTTGSPIAEITLFLTAAATAFLLKHLNVEKRLFSSEFDRLPGDLKYHARIGDALYMNDKETAYRLLTEAHRDHPQEFQFGEHLWNQAVRMDRAHRHGDLGVALVHRLTDECEYERAYFHWTELTQYVPDTHIDIDRALDLAQGLDQGNHRQDGERVLAHLLDAGPRLTKKQMSQWLEQAQFASPQLHHHGLLKELAESRWSDSEKTELDAQRLELERRFPELTDPKAEVLALALAAPPPIPTQEEAGGAAADSGFAVHEDPFTQNQVRKLRVMPVTPLNRRPRGLLIRRPGGQETTVTYGHVKGIAVAAIRCRNSKGFVVLDLLDAEPTQERAQHKALRMFGNQFKPTDLVPGHAKPAEAFRALIGEIHQKSGASLLPDPEILDGAPLPHFPSLEAFELQIYGRTSDQVGG</sequence>
<organism evidence="10 11">
    <name type="scientific">Sulfidibacter corallicola</name>
    <dbReference type="NCBI Taxonomy" id="2818388"/>
    <lineage>
        <taxon>Bacteria</taxon>
        <taxon>Pseudomonadati</taxon>
        <taxon>Acidobacteriota</taxon>
        <taxon>Holophagae</taxon>
        <taxon>Acanthopleuribacterales</taxon>
        <taxon>Acanthopleuribacteraceae</taxon>
        <taxon>Sulfidibacter</taxon>
    </lineage>
</organism>
<accession>A0A8A4TN28</accession>
<feature type="transmembrane region" description="Helical" evidence="8">
    <location>
        <begin position="185"/>
        <end position="203"/>
    </location>
</feature>
<dbReference type="PANTHER" id="PTHR43066">
    <property type="entry name" value="RHOMBOID-RELATED PROTEIN"/>
    <property type="match status" value="1"/>
</dbReference>
<evidence type="ECO:0000256" key="8">
    <source>
        <dbReference type="SAM" id="Phobius"/>
    </source>
</evidence>
<evidence type="ECO:0000256" key="3">
    <source>
        <dbReference type="ARBA" id="ARBA00022670"/>
    </source>
</evidence>
<evidence type="ECO:0000256" key="2">
    <source>
        <dbReference type="ARBA" id="ARBA00009045"/>
    </source>
</evidence>
<reference evidence="10" key="1">
    <citation type="submission" date="2021-03" db="EMBL/GenBank/DDBJ databases">
        <title>Acanthopleuribacteraceae sp. M133.</title>
        <authorList>
            <person name="Wang G."/>
        </authorList>
    </citation>
    <scope>NUCLEOTIDE SEQUENCE</scope>
    <source>
        <strain evidence="10">M133</strain>
    </source>
</reference>
<feature type="domain" description="Peptidase S54 rhomboid" evidence="9">
    <location>
        <begin position="125"/>
        <end position="242"/>
    </location>
</feature>
<keyword evidence="4 8" id="KW-0812">Transmembrane</keyword>
<proteinExistence type="inferred from homology"/>
<dbReference type="SUPFAM" id="SSF144091">
    <property type="entry name" value="Rhomboid-like"/>
    <property type="match status" value="1"/>
</dbReference>
<dbReference type="GO" id="GO:0004252">
    <property type="term" value="F:serine-type endopeptidase activity"/>
    <property type="evidence" value="ECO:0007669"/>
    <property type="project" value="InterPro"/>
</dbReference>
<keyword evidence="7 8" id="KW-0472">Membrane</keyword>
<keyword evidence="6 8" id="KW-1133">Transmembrane helix</keyword>
<dbReference type="RefSeq" id="WP_237381507.1">
    <property type="nucleotide sequence ID" value="NZ_CP071793.1"/>
</dbReference>
<dbReference type="KEGG" id="scor:J3U87_02810"/>
<feature type="transmembrane region" description="Helical" evidence="8">
    <location>
        <begin position="224"/>
        <end position="242"/>
    </location>
</feature>
<dbReference type="Proteomes" id="UP000663929">
    <property type="component" value="Chromosome"/>
</dbReference>
<evidence type="ECO:0000313" key="11">
    <source>
        <dbReference type="Proteomes" id="UP000663929"/>
    </source>
</evidence>
<feature type="transmembrane region" description="Helical" evidence="8">
    <location>
        <begin position="16"/>
        <end position="35"/>
    </location>
</feature>
<dbReference type="PANTHER" id="PTHR43066:SF1">
    <property type="entry name" value="RHOMBOID PROTEIN 2"/>
    <property type="match status" value="1"/>
</dbReference>
<dbReference type="Gene3D" id="1.20.1540.10">
    <property type="entry name" value="Rhomboid-like"/>
    <property type="match status" value="1"/>
</dbReference>
<comment type="similarity">
    <text evidence="2">Belongs to the peptidase S54 family.</text>
</comment>
<dbReference type="Pfam" id="PF01694">
    <property type="entry name" value="Rhomboid"/>
    <property type="match status" value="1"/>
</dbReference>
<protein>
    <submittedName>
        <fullName evidence="10">Rhomboid family intramembrane serine protease</fullName>
    </submittedName>
</protein>
<dbReference type="GO" id="GO:0016020">
    <property type="term" value="C:membrane"/>
    <property type="evidence" value="ECO:0007669"/>
    <property type="project" value="UniProtKB-SubCell"/>
</dbReference>
<evidence type="ECO:0000256" key="5">
    <source>
        <dbReference type="ARBA" id="ARBA00022801"/>
    </source>
</evidence>
<dbReference type="InterPro" id="IPR035952">
    <property type="entry name" value="Rhomboid-like_sf"/>
</dbReference>
<evidence type="ECO:0000256" key="6">
    <source>
        <dbReference type="ARBA" id="ARBA00022989"/>
    </source>
</evidence>
<feature type="transmembrane region" description="Helical" evidence="8">
    <location>
        <begin position="126"/>
        <end position="149"/>
    </location>
</feature>
<name>A0A8A4TN28_SULCO</name>
<keyword evidence="5" id="KW-0378">Hydrolase</keyword>
<dbReference type="AlphaFoldDB" id="A0A8A4TN28"/>
<evidence type="ECO:0000256" key="4">
    <source>
        <dbReference type="ARBA" id="ARBA00022692"/>
    </source>
</evidence>
<evidence type="ECO:0000256" key="1">
    <source>
        <dbReference type="ARBA" id="ARBA00004141"/>
    </source>
</evidence>
<feature type="transmembrane region" description="Helical" evidence="8">
    <location>
        <begin position="254"/>
        <end position="274"/>
    </location>
</feature>
<evidence type="ECO:0000259" key="9">
    <source>
        <dbReference type="Pfam" id="PF01694"/>
    </source>
</evidence>
<comment type="subcellular location">
    <subcellularLocation>
        <location evidence="1">Membrane</location>
        <topology evidence="1">Multi-pass membrane protein</topology>
    </subcellularLocation>
</comment>
<dbReference type="InterPro" id="IPR022764">
    <property type="entry name" value="Peptidase_S54_rhomboid_dom"/>
</dbReference>
<feature type="transmembrane region" description="Helical" evidence="8">
    <location>
        <begin position="161"/>
        <end position="179"/>
    </location>
</feature>
<evidence type="ECO:0000313" key="10">
    <source>
        <dbReference type="EMBL" id="QTD51376.1"/>
    </source>
</evidence>
<gene>
    <name evidence="10" type="ORF">J3U87_02810</name>
</gene>
<keyword evidence="11" id="KW-1185">Reference proteome</keyword>